<dbReference type="PROSITE" id="PS50893">
    <property type="entry name" value="ABC_TRANSPORTER_2"/>
    <property type="match status" value="1"/>
</dbReference>
<evidence type="ECO:0000313" key="9">
    <source>
        <dbReference type="EMBL" id="WWD84641.1"/>
    </source>
</evidence>
<protein>
    <submittedName>
        <fullName evidence="9">D,D-dipeptide transport ATP-binding protein DdpD</fullName>
    </submittedName>
</protein>
<keyword evidence="7" id="KW-0472">Membrane</keyword>
<dbReference type="PANTHER" id="PTHR43297">
    <property type="entry name" value="OLIGOPEPTIDE TRANSPORT ATP-BINDING PROTEIN APPD"/>
    <property type="match status" value="1"/>
</dbReference>
<evidence type="ECO:0000256" key="1">
    <source>
        <dbReference type="ARBA" id="ARBA00004202"/>
    </source>
</evidence>
<dbReference type="RefSeq" id="WP_018589906.1">
    <property type="nucleotide sequence ID" value="NZ_CP117523.1"/>
</dbReference>
<dbReference type="SUPFAM" id="SSF52540">
    <property type="entry name" value="P-loop containing nucleoside triphosphate hydrolases"/>
    <property type="match status" value="1"/>
</dbReference>
<dbReference type="InterPro" id="IPR003439">
    <property type="entry name" value="ABC_transporter-like_ATP-bd"/>
</dbReference>
<dbReference type="Pfam" id="PF00005">
    <property type="entry name" value="ABC_tran"/>
    <property type="match status" value="1"/>
</dbReference>
<dbReference type="EMBL" id="CP117523">
    <property type="protein sequence ID" value="WWD84641.1"/>
    <property type="molecule type" value="Genomic_DNA"/>
</dbReference>
<evidence type="ECO:0000313" key="10">
    <source>
        <dbReference type="Proteomes" id="UP001348492"/>
    </source>
</evidence>
<dbReference type="Proteomes" id="UP001348492">
    <property type="component" value="Chromosome"/>
</dbReference>
<organism evidence="9 10">
    <name type="scientific">Terrisporobacter glycolicus ATCC 14880 = DSM 1288</name>
    <dbReference type="NCBI Taxonomy" id="1121315"/>
    <lineage>
        <taxon>Bacteria</taxon>
        <taxon>Bacillati</taxon>
        <taxon>Bacillota</taxon>
        <taxon>Clostridia</taxon>
        <taxon>Peptostreptococcales</taxon>
        <taxon>Peptostreptococcaceae</taxon>
        <taxon>Terrisporobacter</taxon>
    </lineage>
</organism>
<name>A0ABZ2EYN2_9FIRM</name>
<feature type="domain" description="ABC transporter" evidence="8">
    <location>
        <begin position="7"/>
        <end position="257"/>
    </location>
</feature>
<dbReference type="InterPro" id="IPR003593">
    <property type="entry name" value="AAA+_ATPase"/>
</dbReference>
<accession>A0ABZ2EYN2</accession>
<dbReference type="PANTHER" id="PTHR43297:SF2">
    <property type="entry name" value="DIPEPTIDE TRANSPORT ATP-BINDING PROTEIN DPPD"/>
    <property type="match status" value="1"/>
</dbReference>
<evidence type="ECO:0000259" key="8">
    <source>
        <dbReference type="PROSITE" id="PS50893"/>
    </source>
</evidence>
<evidence type="ECO:0000256" key="5">
    <source>
        <dbReference type="ARBA" id="ARBA00022741"/>
    </source>
</evidence>
<dbReference type="Gene3D" id="3.40.50.300">
    <property type="entry name" value="P-loop containing nucleotide triphosphate hydrolases"/>
    <property type="match status" value="1"/>
</dbReference>
<keyword evidence="10" id="KW-1185">Reference proteome</keyword>
<evidence type="ECO:0000256" key="7">
    <source>
        <dbReference type="ARBA" id="ARBA00023136"/>
    </source>
</evidence>
<sequence length="329" mass="36900">MEDTSILKIKNLSIELIQKNERLKALDNVSLSLEKGKTIGIIGESGSGKSLTCSSIMGLLDDKKWIVNGDIYFKNKFLPYRNNTEMNKFRGNHIAMITQNPMSAFNPLRTIGYHFIETLLSHEKTTKCEIEEKAMNILEKMHISNPKNVLDSYPFQLSGGMLQRVMIALAVILEPEIIIADEPTTALDLTVQREIINILAHIQDTLGTSIILVSHDLSIISELADEVLVIYGGTIVEKASVDEILNNPKHPYTNALIQSRPKFSKNRLPMLEGTPPSLFERGNGCEFYSRCNAREKICKNNNVDIININENHQVKCVLFKEAIKNCGTA</sequence>
<dbReference type="CDD" id="cd03257">
    <property type="entry name" value="ABC_NikE_OppD_transporters"/>
    <property type="match status" value="1"/>
</dbReference>
<dbReference type="InterPro" id="IPR013563">
    <property type="entry name" value="Oligopep_ABC_C"/>
</dbReference>
<dbReference type="GO" id="GO:0005524">
    <property type="term" value="F:ATP binding"/>
    <property type="evidence" value="ECO:0007669"/>
    <property type="project" value="UniProtKB-KW"/>
</dbReference>
<gene>
    <name evidence="9" type="primary">ddpD_2</name>
    <name evidence="9" type="ORF">TEGL_30810</name>
</gene>
<evidence type="ECO:0000256" key="4">
    <source>
        <dbReference type="ARBA" id="ARBA00022475"/>
    </source>
</evidence>
<dbReference type="PROSITE" id="PS00211">
    <property type="entry name" value="ABC_TRANSPORTER_1"/>
    <property type="match status" value="1"/>
</dbReference>
<keyword evidence="5" id="KW-0547">Nucleotide-binding</keyword>
<dbReference type="NCBIfam" id="TIGR01727">
    <property type="entry name" value="oligo_HPY"/>
    <property type="match status" value="1"/>
</dbReference>
<keyword evidence="6 9" id="KW-0067">ATP-binding</keyword>
<keyword evidence="3" id="KW-0813">Transport</keyword>
<evidence type="ECO:0000256" key="2">
    <source>
        <dbReference type="ARBA" id="ARBA00005417"/>
    </source>
</evidence>
<keyword evidence="4" id="KW-1003">Cell membrane</keyword>
<reference evidence="9 10" key="1">
    <citation type="journal article" date="2023" name="PLoS ONE">
        <title>Genome-based metabolic and phylogenomic analysis of three Terrisporobacter species.</title>
        <authorList>
            <person name="Boer T."/>
            <person name="Bengelsdorf F.R."/>
            <person name="Bomeke M."/>
            <person name="Daniel R."/>
            <person name="Poehlein A."/>
        </authorList>
    </citation>
    <scope>NUCLEOTIDE SEQUENCE [LARGE SCALE GENOMIC DNA]</scope>
    <source>
        <strain evidence="9 10">DSM 1288</strain>
    </source>
</reference>
<comment type="subcellular location">
    <subcellularLocation>
        <location evidence="1">Cell membrane</location>
        <topology evidence="1">Peripheral membrane protein</topology>
    </subcellularLocation>
</comment>
<dbReference type="InterPro" id="IPR027417">
    <property type="entry name" value="P-loop_NTPase"/>
</dbReference>
<dbReference type="InterPro" id="IPR017871">
    <property type="entry name" value="ABC_transporter-like_CS"/>
</dbReference>
<proteinExistence type="inferred from homology"/>
<evidence type="ECO:0000256" key="3">
    <source>
        <dbReference type="ARBA" id="ARBA00022448"/>
    </source>
</evidence>
<dbReference type="SMART" id="SM00382">
    <property type="entry name" value="AAA"/>
    <property type="match status" value="1"/>
</dbReference>
<evidence type="ECO:0000256" key="6">
    <source>
        <dbReference type="ARBA" id="ARBA00022840"/>
    </source>
</evidence>
<comment type="similarity">
    <text evidence="2">Belongs to the ABC transporter superfamily.</text>
</comment>
<dbReference type="InterPro" id="IPR050388">
    <property type="entry name" value="ABC_Ni/Peptide_Import"/>
</dbReference>
<dbReference type="Pfam" id="PF08352">
    <property type="entry name" value="oligo_HPY"/>
    <property type="match status" value="1"/>
</dbReference>